<dbReference type="RefSeq" id="XP_075095453.1">
    <property type="nucleotide sequence ID" value="XM_075239352.1"/>
</dbReference>
<sequence>MVNKQHVNFRLTGQRHRYAEQDLKRKRMELQRSLYQLQINEQGSQRVSPGGHKGDWWWNGEVQGKVEAKKVAYIKLVENAEEEEERRTLRECYKKAKKEAKLAVTTTKATTFERLYVEIGGRGSDKRLFRLAKVRERKAWDLDQVRYIKDEDDKVLVEEACIRHMWQSYFHKLLNEDRDWNIVLGELENSENRHDFRFCRHIKVKEVMQKISRGRATGPDEIPVQFWKAVGRVGLEWLTGLFNVIFRTKKLPEEWRWSLIFPLYKNKDDIQNCNNYRGIKLLNHTMKV</sequence>
<evidence type="ECO:0000313" key="1">
    <source>
        <dbReference type="Proteomes" id="UP000790787"/>
    </source>
</evidence>
<gene>
    <name evidence="2" type="primary">LOC107792898</name>
</gene>
<keyword evidence="1" id="KW-1185">Reference proteome</keyword>
<organism evidence="1 2">
    <name type="scientific">Nicotiana tabacum</name>
    <name type="common">Common tobacco</name>
    <dbReference type="NCBI Taxonomy" id="4097"/>
    <lineage>
        <taxon>Eukaryota</taxon>
        <taxon>Viridiplantae</taxon>
        <taxon>Streptophyta</taxon>
        <taxon>Embryophyta</taxon>
        <taxon>Tracheophyta</taxon>
        <taxon>Spermatophyta</taxon>
        <taxon>Magnoliopsida</taxon>
        <taxon>eudicotyledons</taxon>
        <taxon>Gunneridae</taxon>
        <taxon>Pentapetalae</taxon>
        <taxon>asterids</taxon>
        <taxon>lamiids</taxon>
        <taxon>Solanales</taxon>
        <taxon>Solanaceae</taxon>
        <taxon>Nicotianoideae</taxon>
        <taxon>Nicotianeae</taxon>
        <taxon>Nicotiana</taxon>
    </lineage>
</organism>
<dbReference type="Proteomes" id="UP000790787">
    <property type="component" value="Chromosome 19"/>
</dbReference>
<accession>A0AC58TDZ6</accession>
<evidence type="ECO:0000313" key="2">
    <source>
        <dbReference type="RefSeq" id="XP_075095453.1"/>
    </source>
</evidence>
<proteinExistence type="predicted"/>
<name>A0AC58TDZ6_TOBAC</name>
<reference evidence="1" key="1">
    <citation type="journal article" date="2014" name="Nat. Commun.">
        <title>The tobacco genome sequence and its comparison with those of tomato and potato.</title>
        <authorList>
            <person name="Sierro N."/>
            <person name="Battey J.N."/>
            <person name="Ouadi S."/>
            <person name="Bakaher N."/>
            <person name="Bovet L."/>
            <person name="Willig A."/>
            <person name="Goepfert S."/>
            <person name="Peitsch M.C."/>
            <person name="Ivanov N.V."/>
        </authorList>
    </citation>
    <scope>NUCLEOTIDE SEQUENCE [LARGE SCALE GENOMIC DNA]</scope>
</reference>
<protein>
    <submittedName>
        <fullName evidence="2">Uncharacterized protein LOC107792898</fullName>
    </submittedName>
</protein>
<reference evidence="2" key="2">
    <citation type="submission" date="2025-08" db="UniProtKB">
        <authorList>
            <consortium name="RefSeq"/>
        </authorList>
    </citation>
    <scope>IDENTIFICATION</scope>
    <source>
        <tissue evidence="2">Leaf</tissue>
    </source>
</reference>